<dbReference type="SUPFAM" id="SSF53098">
    <property type="entry name" value="Ribonuclease H-like"/>
    <property type="match status" value="1"/>
</dbReference>
<dbReference type="InterPro" id="IPR036397">
    <property type="entry name" value="RNaseH_sf"/>
</dbReference>
<accession>A0A1U7VLM3</accession>
<protein>
    <submittedName>
        <fullName evidence="3">Uncharacterized protein LOC104218457</fullName>
    </submittedName>
</protein>
<evidence type="ECO:0000313" key="2">
    <source>
        <dbReference type="Proteomes" id="UP000189701"/>
    </source>
</evidence>
<name>A0A1U7VLM3_NICSY</name>
<dbReference type="InterPro" id="IPR002156">
    <property type="entry name" value="RNaseH_domain"/>
</dbReference>
<dbReference type="eggNOG" id="KOG1075">
    <property type="taxonomic scope" value="Eukaryota"/>
</dbReference>
<dbReference type="InterPro" id="IPR012337">
    <property type="entry name" value="RNaseH-like_sf"/>
</dbReference>
<dbReference type="AlphaFoldDB" id="A0A1U7VLM3"/>
<evidence type="ECO:0000313" key="3">
    <source>
        <dbReference type="RefSeq" id="XP_009767258.1"/>
    </source>
</evidence>
<dbReference type="OrthoDB" id="1215078at2759"/>
<feature type="domain" description="RNase H type-1" evidence="1">
    <location>
        <begin position="40"/>
        <end position="127"/>
    </location>
</feature>
<reference evidence="2" key="1">
    <citation type="journal article" date="2013" name="Genome Biol.">
        <title>Reference genomes and transcriptomes of Nicotiana sylvestris and Nicotiana tomentosiformis.</title>
        <authorList>
            <person name="Sierro N."/>
            <person name="Battey J.N."/>
            <person name="Ouadi S."/>
            <person name="Bovet L."/>
            <person name="Goepfert S."/>
            <person name="Bakaher N."/>
            <person name="Peitsch M.C."/>
            <person name="Ivanov N.V."/>
        </authorList>
    </citation>
    <scope>NUCLEOTIDE SEQUENCE [LARGE SCALE GENOMIC DNA]</scope>
</reference>
<sequence>MVNTQAIEFKLLASNYKGTTHKTPVHIKWYPPPSHKYKLNIDASMDKHNTGGIGGVIRNNGGDWIIGFFNRIKAHNSTRAELQALQAGLNLAYEQRLAPLEIDTDSTDIIKLLQHNISPMQVLVEEIEESNDPA</sequence>
<dbReference type="PANTHER" id="PTHR47723:SF23">
    <property type="entry name" value="REVERSE TRANSCRIPTASE-LIKE PROTEIN"/>
    <property type="match status" value="1"/>
</dbReference>
<organism evidence="2 3">
    <name type="scientific">Nicotiana sylvestris</name>
    <name type="common">Wood tobacco</name>
    <name type="synonym">South American tobacco</name>
    <dbReference type="NCBI Taxonomy" id="4096"/>
    <lineage>
        <taxon>Eukaryota</taxon>
        <taxon>Viridiplantae</taxon>
        <taxon>Streptophyta</taxon>
        <taxon>Embryophyta</taxon>
        <taxon>Tracheophyta</taxon>
        <taxon>Spermatophyta</taxon>
        <taxon>Magnoliopsida</taxon>
        <taxon>eudicotyledons</taxon>
        <taxon>Gunneridae</taxon>
        <taxon>Pentapetalae</taxon>
        <taxon>asterids</taxon>
        <taxon>lamiids</taxon>
        <taxon>Solanales</taxon>
        <taxon>Solanaceae</taxon>
        <taxon>Nicotianoideae</taxon>
        <taxon>Nicotianeae</taxon>
        <taxon>Nicotiana</taxon>
    </lineage>
</organism>
<dbReference type="GO" id="GO:0003676">
    <property type="term" value="F:nucleic acid binding"/>
    <property type="evidence" value="ECO:0007669"/>
    <property type="project" value="InterPro"/>
</dbReference>
<evidence type="ECO:0000259" key="1">
    <source>
        <dbReference type="Pfam" id="PF13456"/>
    </source>
</evidence>
<dbReference type="GO" id="GO:0004523">
    <property type="term" value="F:RNA-DNA hybrid ribonuclease activity"/>
    <property type="evidence" value="ECO:0007669"/>
    <property type="project" value="InterPro"/>
</dbReference>
<dbReference type="Proteomes" id="UP000189701">
    <property type="component" value="Unplaced"/>
</dbReference>
<dbReference type="InterPro" id="IPR044730">
    <property type="entry name" value="RNase_H-like_dom_plant"/>
</dbReference>
<proteinExistence type="predicted"/>
<dbReference type="CDD" id="cd06222">
    <property type="entry name" value="RNase_H_like"/>
    <property type="match status" value="1"/>
</dbReference>
<dbReference type="Gene3D" id="3.30.420.10">
    <property type="entry name" value="Ribonuclease H-like superfamily/Ribonuclease H"/>
    <property type="match status" value="1"/>
</dbReference>
<keyword evidence="2" id="KW-1185">Reference proteome</keyword>
<reference evidence="3" key="2">
    <citation type="submission" date="2025-08" db="UniProtKB">
        <authorList>
            <consortium name="RefSeq"/>
        </authorList>
    </citation>
    <scope>IDENTIFICATION</scope>
    <source>
        <tissue evidence="3">Leaf</tissue>
    </source>
</reference>
<dbReference type="RefSeq" id="XP_009767258.1">
    <property type="nucleotide sequence ID" value="XM_009768956.1"/>
</dbReference>
<dbReference type="PANTHER" id="PTHR47723">
    <property type="entry name" value="OS05G0353850 PROTEIN"/>
    <property type="match status" value="1"/>
</dbReference>
<dbReference type="Pfam" id="PF13456">
    <property type="entry name" value="RVT_3"/>
    <property type="match status" value="1"/>
</dbReference>
<dbReference type="InterPro" id="IPR053151">
    <property type="entry name" value="RNase_H-like"/>
</dbReference>
<gene>
    <name evidence="3" type="primary">LOC104218457</name>
</gene>